<dbReference type="Gene3D" id="3.30.70.330">
    <property type="match status" value="2"/>
</dbReference>
<dbReference type="OrthoDB" id="1879688at2759"/>
<sequence length="162" mass="18321">MPNYDERMKIFVGNVDDSTTQEEITELFERYGTVVNCAVMKQYAFVHMRGSEEATKAVEDLNGRELNGKKMLVELSKPRPQNTWKIFVGNVSSSCEVSEIRKMFEEHGRVVECDIVKGMLQTAVLPTYPITAVYPSCLLPTANLRPGLHWNIAAQKLSLITH</sequence>
<dbReference type="GO" id="GO:0005634">
    <property type="term" value="C:nucleus"/>
    <property type="evidence" value="ECO:0007669"/>
    <property type="project" value="UniProtKB-SubCell"/>
</dbReference>
<reference evidence="13" key="1">
    <citation type="submission" date="2025-08" db="UniProtKB">
        <authorList>
            <consortium name="RefSeq"/>
        </authorList>
    </citation>
    <scope>IDENTIFICATION</scope>
    <source>
        <strain evidence="13">Nigerian</strain>
        <tissue evidence="13">Liver and blood</tissue>
    </source>
</reference>
<dbReference type="PANTHER" id="PTHR48025:SF25">
    <property type="entry name" value="RNA-BINDING PROTEIN 14"/>
    <property type="match status" value="1"/>
</dbReference>
<evidence type="ECO:0000256" key="2">
    <source>
        <dbReference type="ARBA" id="ARBA00004496"/>
    </source>
</evidence>
<dbReference type="InterPro" id="IPR050502">
    <property type="entry name" value="Euk_RNA-bind_prot"/>
</dbReference>
<protein>
    <recommendedName>
        <fullName evidence="8">RNA-binding protein 14</fullName>
    </recommendedName>
    <alternativeName>
        <fullName evidence="9">RNA-binding motif protein 14</fullName>
    </alternativeName>
</protein>
<dbReference type="PANTHER" id="PTHR48025">
    <property type="entry name" value="OS02G0815200 PROTEIN"/>
    <property type="match status" value="1"/>
</dbReference>
<name>A0A8J0SKU5_XENTR</name>
<keyword evidence="7" id="KW-0539">Nucleus</keyword>
<dbReference type="AGR" id="Xenbase:XB-GENE-491627"/>
<keyword evidence="4" id="KW-0597">Phosphoprotein</keyword>
<gene>
    <name evidence="13 14" type="primary">rbm14</name>
    <name evidence="13" type="synonym">coaa</name>
    <name evidence="13" type="synonym">psp2</name>
    <name evidence="13" type="synonym">sip</name>
    <name evidence="13" type="synonym">sytip1</name>
    <name evidence="13" type="synonym">tmem137</name>
</gene>
<keyword evidence="6 10" id="KW-0694">RNA-binding</keyword>
<dbReference type="AlphaFoldDB" id="A0A8J0SKU5"/>
<dbReference type="GO" id="GO:0098534">
    <property type="term" value="P:centriole assembly"/>
    <property type="evidence" value="ECO:0007669"/>
    <property type="project" value="UniProtKB-ARBA"/>
</dbReference>
<dbReference type="GO" id="GO:0003723">
    <property type="term" value="F:RNA binding"/>
    <property type="evidence" value="ECO:0007669"/>
    <property type="project" value="UniProtKB-UniRule"/>
</dbReference>
<dbReference type="SMART" id="SM00360">
    <property type="entry name" value="RRM"/>
    <property type="match status" value="2"/>
</dbReference>
<dbReference type="SUPFAM" id="SSF54928">
    <property type="entry name" value="RNA-binding domain, RBD"/>
    <property type="match status" value="1"/>
</dbReference>
<dbReference type="CTD" id="10432"/>
<evidence type="ECO:0000256" key="5">
    <source>
        <dbReference type="ARBA" id="ARBA00022737"/>
    </source>
</evidence>
<proteinExistence type="predicted"/>
<evidence type="ECO:0000256" key="9">
    <source>
        <dbReference type="ARBA" id="ARBA00075694"/>
    </source>
</evidence>
<evidence type="ECO:0000313" key="14">
    <source>
        <dbReference type="Xenbase" id="XB-GENE-491627"/>
    </source>
</evidence>
<dbReference type="InterPro" id="IPR035979">
    <property type="entry name" value="RBD_domain_sf"/>
</dbReference>
<keyword evidence="5" id="KW-0677">Repeat</keyword>
<dbReference type="GO" id="GO:0010467">
    <property type="term" value="P:gene expression"/>
    <property type="evidence" value="ECO:0007669"/>
    <property type="project" value="UniProtKB-ARBA"/>
</dbReference>
<feature type="domain" description="RRM" evidence="11">
    <location>
        <begin position="8"/>
        <end position="78"/>
    </location>
</feature>
<dbReference type="InterPro" id="IPR034506">
    <property type="entry name" value="RBM14_RRM1"/>
</dbReference>
<dbReference type="CDD" id="cd12608">
    <property type="entry name" value="RRM1_CoAA"/>
    <property type="match status" value="1"/>
</dbReference>
<dbReference type="Pfam" id="PF00076">
    <property type="entry name" value="RRM_1"/>
    <property type="match status" value="2"/>
</dbReference>
<comment type="subcellular location">
    <subcellularLocation>
        <location evidence="2">Cytoplasm</location>
    </subcellularLocation>
    <subcellularLocation>
        <location evidence="1">Nucleus</location>
    </subcellularLocation>
</comment>
<dbReference type="InterPro" id="IPR000504">
    <property type="entry name" value="RRM_dom"/>
</dbReference>
<dbReference type="Proteomes" id="UP000008143">
    <property type="component" value="Chromosome 4"/>
</dbReference>
<dbReference type="GO" id="GO:0005737">
    <property type="term" value="C:cytoplasm"/>
    <property type="evidence" value="ECO:0007669"/>
    <property type="project" value="UniProtKB-SubCell"/>
</dbReference>
<evidence type="ECO:0000256" key="8">
    <source>
        <dbReference type="ARBA" id="ARBA00067851"/>
    </source>
</evidence>
<organism evidence="12 13">
    <name type="scientific">Xenopus tropicalis</name>
    <name type="common">Western clawed frog</name>
    <name type="synonym">Silurana tropicalis</name>
    <dbReference type="NCBI Taxonomy" id="8364"/>
    <lineage>
        <taxon>Eukaryota</taxon>
        <taxon>Metazoa</taxon>
        <taxon>Chordata</taxon>
        <taxon>Craniata</taxon>
        <taxon>Vertebrata</taxon>
        <taxon>Euteleostomi</taxon>
        <taxon>Amphibia</taxon>
        <taxon>Batrachia</taxon>
        <taxon>Anura</taxon>
        <taxon>Pipoidea</taxon>
        <taxon>Pipidae</taxon>
        <taxon>Xenopodinae</taxon>
        <taxon>Xenopus</taxon>
        <taxon>Silurana</taxon>
    </lineage>
</organism>
<evidence type="ECO:0000313" key="12">
    <source>
        <dbReference type="Proteomes" id="UP000008143"/>
    </source>
</evidence>
<dbReference type="InterPro" id="IPR012677">
    <property type="entry name" value="Nucleotide-bd_a/b_plait_sf"/>
</dbReference>
<dbReference type="GeneID" id="394647"/>
<dbReference type="Xenbase" id="XB-GENE-491627">
    <property type="gene designation" value="rbm14"/>
</dbReference>
<keyword evidence="3" id="KW-0963">Cytoplasm</keyword>
<evidence type="ECO:0000256" key="6">
    <source>
        <dbReference type="ARBA" id="ARBA00022884"/>
    </source>
</evidence>
<keyword evidence="12" id="KW-1185">Reference proteome</keyword>
<evidence type="ECO:0000256" key="1">
    <source>
        <dbReference type="ARBA" id="ARBA00004123"/>
    </source>
</evidence>
<evidence type="ECO:0000256" key="10">
    <source>
        <dbReference type="PROSITE-ProRule" id="PRU00176"/>
    </source>
</evidence>
<evidence type="ECO:0000313" key="13">
    <source>
        <dbReference type="RefSeq" id="XP_012816185.1"/>
    </source>
</evidence>
<evidence type="ECO:0000256" key="3">
    <source>
        <dbReference type="ARBA" id="ARBA00022490"/>
    </source>
</evidence>
<accession>A0A8J0SKU5</accession>
<dbReference type="RefSeq" id="XP_012816185.1">
    <property type="nucleotide sequence ID" value="XM_012960731.3"/>
</dbReference>
<evidence type="ECO:0000259" key="11">
    <source>
        <dbReference type="PROSITE" id="PS50102"/>
    </source>
</evidence>
<dbReference type="PROSITE" id="PS50102">
    <property type="entry name" value="RRM"/>
    <property type="match status" value="1"/>
</dbReference>
<evidence type="ECO:0000256" key="7">
    <source>
        <dbReference type="ARBA" id="ARBA00023242"/>
    </source>
</evidence>
<dbReference type="FunFam" id="3.30.70.330:FF:000046">
    <property type="entry name" value="RNA-binding protein 14 isoform X1"/>
    <property type="match status" value="1"/>
</dbReference>
<evidence type="ECO:0000256" key="4">
    <source>
        <dbReference type="ARBA" id="ARBA00022553"/>
    </source>
</evidence>